<dbReference type="RefSeq" id="WP_151759412.1">
    <property type="nucleotide sequence ID" value="NZ_BKZW01000004.1"/>
</dbReference>
<evidence type="ECO:0000256" key="2">
    <source>
        <dbReference type="ARBA" id="ARBA00022578"/>
    </source>
</evidence>
<gene>
    <name evidence="7" type="ORF">KDW_59750</name>
</gene>
<keyword evidence="3" id="KW-0238">DNA-binding</keyword>
<evidence type="ECO:0000259" key="6">
    <source>
        <dbReference type="Pfam" id="PF07282"/>
    </source>
</evidence>
<feature type="domain" description="Probable transposase IS891/IS1136/IS1341" evidence="5">
    <location>
        <begin position="169"/>
        <end position="283"/>
    </location>
</feature>
<comment type="similarity">
    <text evidence="1">In the C-terminal section; belongs to the transposase 35 family.</text>
</comment>
<name>A0A5J4KWE3_9CHLR</name>
<keyword evidence="8" id="KW-1185">Reference proteome</keyword>
<dbReference type="AlphaFoldDB" id="A0A5J4KWE3"/>
<keyword evidence="2" id="KW-0815">Transposition</keyword>
<proteinExistence type="inferred from homology"/>
<evidence type="ECO:0000256" key="3">
    <source>
        <dbReference type="ARBA" id="ARBA00023125"/>
    </source>
</evidence>
<dbReference type="InterPro" id="IPR001959">
    <property type="entry name" value="Transposase"/>
</dbReference>
<dbReference type="NCBIfam" id="NF040570">
    <property type="entry name" value="guided_TnpB"/>
    <property type="match status" value="1"/>
</dbReference>
<dbReference type="NCBIfam" id="TIGR01766">
    <property type="entry name" value="IS200/IS605 family accessory protein TnpB-like domain"/>
    <property type="match status" value="1"/>
</dbReference>
<dbReference type="Pfam" id="PF01385">
    <property type="entry name" value="OrfB_IS605"/>
    <property type="match status" value="1"/>
</dbReference>
<evidence type="ECO:0000259" key="5">
    <source>
        <dbReference type="Pfam" id="PF01385"/>
    </source>
</evidence>
<sequence length="399" mass="45280">MQLVEQTVIGKNDPRYQTIDAAAFASKNLYNAALYEVRQSFIRTGIYFSYNEMDRRMKTHEAYKALPAKVAQQVLRGLDKNWKSFFAATKEWSLHPDKFQKRPGLPRYKDKANGRNVLVYTDQAISKKALRKRRMIVPSGLPIEVPTQQTTIDQVRIVPRIGYYVLETVYEQESIQADVHPDLIAGIDIGLNNLATLTANKDGFVPRIVNGRPIKSINQWYNKERARIQSQLAGNRYTTNRLERLTNKRTRKIDHYLHTSARRIIDLLVAEGIGTLIIGKNDQWKQQANMGRRTNQNFVSIPHARFIAMLTYKAQLVGITVQVTEESYTSKCSFLDNEPVKKHDIYLGKRVKRGLFRAADGRVINADVNGASNIIRKVAPAAFGQGSRGPVVGPVRLAV</sequence>
<evidence type="ECO:0000256" key="1">
    <source>
        <dbReference type="ARBA" id="ARBA00008761"/>
    </source>
</evidence>
<evidence type="ECO:0000256" key="4">
    <source>
        <dbReference type="ARBA" id="ARBA00023172"/>
    </source>
</evidence>
<keyword evidence="4" id="KW-0233">DNA recombination</keyword>
<feature type="domain" description="Cas12f1-like TNB" evidence="6">
    <location>
        <begin position="303"/>
        <end position="374"/>
    </location>
</feature>
<reference evidence="7 8" key="1">
    <citation type="submission" date="2019-10" db="EMBL/GenBank/DDBJ databases">
        <title>Dictyobacter vulcani sp. nov., within the class Ktedonobacteria, isolated from soil of volcanic Mt. Zao.</title>
        <authorList>
            <person name="Zheng Y."/>
            <person name="Wang C.M."/>
            <person name="Sakai Y."/>
            <person name="Abe K."/>
            <person name="Yokota A."/>
            <person name="Yabe S."/>
        </authorList>
    </citation>
    <scope>NUCLEOTIDE SEQUENCE [LARGE SCALE GENOMIC DNA]</scope>
    <source>
        <strain evidence="7 8">W12</strain>
    </source>
</reference>
<protein>
    <submittedName>
        <fullName evidence="7">Transposase</fullName>
    </submittedName>
</protein>
<dbReference type="GO" id="GO:0006310">
    <property type="term" value="P:DNA recombination"/>
    <property type="evidence" value="ECO:0007669"/>
    <property type="project" value="UniProtKB-KW"/>
</dbReference>
<organism evidence="7 8">
    <name type="scientific">Dictyobacter vulcani</name>
    <dbReference type="NCBI Taxonomy" id="2607529"/>
    <lineage>
        <taxon>Bacteria</taxon>
        <taxon>Bacillati</taxon>
        <taxon>Chloroflexota</taxon>
        <taxon>Ktedonobacteria</taxon>
        <taxon>Ktedonobacterales</taxon>
        <taxon>Dictyobacteraceae</taxon>
        <taxon>Dictyobacter</taxon>
    </lineage>
</organism>
<dbReference type="GO" id="GO:0032196">
    <property type="term" value="P:transposition"/>
    <property type="evidence" value="ECO:0007669"/>
    <property type="project" value="UniProtKB-KW"/>
</dbReference>
<comment type="caution">
    <text evidence="7">The sequence shown here is derived from an EMBL/GenBank/DDBJ whole genome shotgun (WGS) entry which is preliminary data.</text>
</comment>
<dbReference type="InterPro" id="IPR010095">
    <property type="entry name" value="Cas12f1-like_TNB"/>
</dbReference>
<evidence type="ECO:0000313" key="7">
    <source>
        <dbReference type="EMBL" id="GER91813.1"/>
    </source>
</evidence>
<accession>A0A5J4KWE3</accession>
<dbReference type="EMBL" id="BKZW01000004">
    <property type="protein sequence ID" value="GER91813.1"/>
    <property type="molecule type" value="Genomic_DNA"/>
</dbReference>
<dbReference type="Proteomes" id="UP000326912">
    <property type="component" value="Unassembled WGS sequence"/>
</dbReference>
<evidence type="ECO:0000313" key="8">
    <source>
        <dbReference type="Proteomes" id="UP000326912"/>
    </source>
</evidence>
<dbReference type="GO" id="GO:0003677">
    <property type="term" value="F:DNA binding"/>
    <property type="evidence" value="ECO:0007669"/>
    <property type="project" value="UniProtKB-KW"/>
</dbReference>
<dbReference type="Pfam" id="PF07282">
    <property type="entry name" value="Cas12f1-like_TNB"/>
    <property type="match status" value="1"/>
</dbReference>